<dbReference type="Proteomes" id="UP001314170">
    <property type="component" value="Unassembled WGS sequence"/>
</dbReference>
<sequence>MAAIVDVDTIDKPVVLDPSYFVSLHELKSNKPTKLGSIGNWLQCRQVIDDAAEGDNVTICGKWRRRAFPRNFVNVMENLTMKPECTLAPLFEVQTNDWECFCCVFWDPIHADCAAPQELETDEVMKQLKYIQMLRPRLAAKRRKLKLANDGDPVDD</sequence>
<evidence type="ECO:0000256" key="3">
    <source>
        <dbReference type="ARBA" id="ARBA00022833"/>
    </source>
</evidence>
<dbReference type="AlphaFoldDB" id="A0AAV1S2U0"/>
<comment type="caution">
    <text evidence="5">The sequence shown here is derived from an EMBL/GenBank/DDBJ whole genome shotgun (WGS) entry which is preliminary data.</text>
</comment>
<keyword evidence="6" id="KW-1185">Reference proteome</keyword>
<dbReference type="Gene3D" id="3.30.40.100">
    <property type="match status" value="1"/>
</dbReference>
<evidence type="ECO:0000259" key="4">
    <source>
        <dbReference type="PROSITE" id="PS51050"/>
    </source>
</evidence>
<keyword evidence="1" id="KW-0479">Metal-binding</keyword>
<dbReference type="InterPro" id="IPR011124">
    <property type="entry name" value="Znf_CW"/>
</dbReference>
<evidence type="ECO:0000313" key="6">
    <source>
        <dbReference type="Proteomes" id="UP001314170"/>
    </source>
</evidence>
<dbReference type="PROSITE" id="PS51050">
    <property type="entry name" value="ZF_CW"/>
    <property type="match status" value="1"/>
</dbReference>
<organism evidence="5 6">
    <name type="scientific">Dovyalis caffra</name>
    <dbReference type="NCBI Taxonomy" id="77055"/>
    <lineage>
        <taxon>Eukaryota</taxon>
        <taxon>Viridiplantae</taxon>
        <taxon>Streptophyta</taxon>
        <taxon>Embryophyta</taxon>
        <taxon>Tracheophyta</taxon>
        <taxon>Spermatophyta</taxon>
        <taxon>Magnoliopsida</taxon>
        <taxon>eudicotyledons</taxon>
        <taxon>Gunneridae</taxon>
        <taxon>Pentapetalae</taxon>
        <taxon>rosids</taxon>
        <taxon>fabids</taxon>
        <taxon>Malpighiales</taxon>
        <taxon>Salicaceae</taxon>
        <taxon>Flacourtieae</taxon>
        <taxon>Dovyalis</taxon>
    </lineage>
</organism>
<keyword evidence="3" id="KW-0862">Zinc</keyword>
<proteinExistence type="predicted"/>
<dbReference type="GO" id="GO:0008270">
    <property type="term" value="F:zinc ion binding"/>
    <property type="evidence" value="ECO:0007669"/>
    <property type="project" value="UniProtKB-KW"/>
</dbReference>
<accession>A0AAV1S2U0</accession>
<evidence type="ECO:0000256" key="2">
    <source>
        <dbReference type="ARBA" id="ARBA00022771"/>
    </source>
</evidence>
<evidence type="ECO:0000313" key="5">
    <source>
        <dbReference type="EMBL" id="CAK7345729.1"/>
    </source>
</evidence>
<gene>
    <name evidence="5" type="ORF">DCAF_LOCUS18388</name>
</gene>
<dbReference type="EMBL" id="CAWUPB010001168">
    <property type="protein sequence ID" value="CAK7345729.1"/>
    <property type="molecule type" value="Genomic_DNA"/>
</dbReference>
<name>A0AAV1S2U0_9ROSI</name>
<protein>
    <recommendedName>
        <fullName evidence="4">CW-type domain-containing protein</fullName>
    </recommendedName>
</protein>
<keyword evidence="2" id="KW-0863">Zinc-finger</keyword>
<reference evidence="5 6" key="1">
    <citation type="submission" date="2024-01" db="EMBL/GenBank/DDBJ databases">
        <authorList>
            <person name="Waweru B."/>
        </authorList>
    </citation>
    <scope>NUCLEOTIDE SEQUENCE [LARGE SCALE GENOMIC DNA]</scope>
</reference>
<feature type="domain" description="CW-type" evidence="4">
    <location>
        <begin position="35"/>
        <end position="121"/>
    </location>
</feature>
<evidence type="ECO:0000256" key="1">
    <source>
        <dbReference type="ARBA" id="ARBA00022723"/>
    </source>
</evidence>